<dbReference type="EMBL" id="MPUH01001489">
    <property type="protein sequence ID" value="OMJ67484.1"/>
    <property type="molecule type" value="Genomic_DNA"/>
</dbReference>
<protein>
    <recommendedName>
        <fullName evidence="3">Serine hydrolase FSH domain-containing protein</fullName>
    </recommendedName>
</protein>
<dbReference type="Proteomes" id="UP000187209">
    <property type="component" value="Unassembled WGS sequence"/>
</dbReference>
<dbReference type="Gene3D" id="3.40.50.1820">
    <property type="entry name" value="alpha/beta hydrolase"/>
    <property type="match status" value="1"/>
</dbReference>
<reference evidence="1 2" key="1">
    <citation type="submission" date="2016-11" db="EMBL/GenBank/DDBJ databases">
        <title>The macronuclear genome of Stentor coeruleus: a giant cell with tiny introns.</title>
        <authorList>
            <person name="Slabodnick M."/>
            <person name="Ruby J.G."/>
            <person name="Reiff S.B."/>
            <person name="Swart E.C."/>
            <person name="Gosai S."/>
            <person name="Prabakaran S."/>
            <person name="Witkowska E."/>
            <person name="Larue G.E."/>
            <person name="Fisher S."/>
            <person name="Freeman R.M."/>
            <person name="Gunawardena J."/>
            <person name="Chu W."/>
            <person name="Stover N.A."/>
            <person name="Gregory B.D."/>
            <person name="Nowacki M."/>
            <person name="Derisi J."/>
            <person name="Roy S.W."/>
            <person name="Marshall W.F."/>
            <person name="Sood P."/>
        </authorList>
    </citation>
    <scope>NUCLEOTIDE SEQUENCE [LARGE SCALE GENOMIC DNA]</scope>
    <source>
        <strain evidence="1">WM001</strain>
    </source>
</reference>
<accession>A0A1R2ASI8</accession>
<dbReference type="PANTHER" id="PTHR12277">
    <property type="entry name" value="ALPHA/BETA HYDROLASE DOMAIN-CONTAINING PROTEIN"/>
    <property type="match status" value="1"/>
</dbReference>
<evidence type="ECO:0008006" key="3">
    <source>
        <dbReference type="Google" id="ProtNLM"/>
    </source>
</evidence>
<evidence type="ECO:0000313" key="1">
    <source>
        <dbReference type="EMBL" id="OMJ67484.1"/>
    </source>
</evidence>
<keyword evidence="2" id="KW-1185">Reference proteome</keyword>
<dbReference type="SUPFAM" id="SSF53474">
    <property type="entry name" value="alpha/beta-Hydrolases"/>
    <property type="match status" value="1"/>
</dbReference>
<name>A0A1R2ASI8_9CILI</name>
<dbReference type="OrthoDB" id="10249433at2759"/>
<organism evidence="1 2">
    <name type="scientific">Stentor coeruleus</name>
    <dbReference type="NCBI Taxonomy" id="5963"/>
    <lineage>
        <taxon>Eukaryota</taxon>
        <taxon>Sar</taxon>
        <taxon>Alveolata</taxon>
        <taxon>Ciliophora</taxon>
        <taxon>Postciliodesmatophora</taxon>
        <taxon>Heterotrichea</taxon>
        <taxon>Heterotrichida</taxon>
        <taxon>Stentoridae</taxon>
        <taxon>Stentor</taxon>
    </lineage>
</organism>
<evidence type="ECO:0000313" key="2">
    <source>
        <dbReference type="Proteomes" id="UP000187209"/>
    </source>
</evidence>
<dbReference type="InterPro" id="IPR029058">
    <property type="entry name" value="AB_hydrolase_fold"/>
</dbReference>
<dbReference type="PANTHER" id="PTHR12277:SF197">
    <property type="entry name" value="CHROMOSOME UNDETERMINED SCAFFOLD_38, WHOLE GENOME SHOTGUN SEQUENCE"/>
    <property type="match status" value="1"/>
</dbReference>
<dbReference type="AlphaFoldDB" id="A0A1R2ASI8"/>
<gene>
    <name evidence="1" type="ORF">SteCoe_35336</name>
</gene>
<comment type="caution">
    <text evidence="1">The sequence shown here is derived from an EMBL/GenBank/DDBJ whole genome shotgun (WGS) entry which is preliminary data.</text>
</comment>
<sequence>MEFNSLLFPAPSPSYMADTFPGELIWIPQLKNKELPSIPCLYLSCQKGSSKSVIFFHGNAEDIGLAYELLNHLRVTLQVHIIGVEYPGYGIYEGNCSEKRIYEDAMNVFQFLLSTGIEQSDIIIFGRSIGSGPACYLASKVRPAALLLMSAYTSIRNAVKFIVGSFAQYFIKDRFRNIDFIAKVKCPVFLLHGQKDTMIPYEHSQDLRDKCAGPCSMILPVNMDHNEFDFFEDLTLPFSAFLMQHGIAIQPTNISKAYLNFPAYLFKPPAKCI</sequence>
<proteinExistence type="predicted"/>